<dbReference type="PANTHER" id="PTHR47926">
    <property type="entry name" value="PENTATRICOPEPTIDE REPEAT-CONTAINING PROTEIN"/>
    <property type="match status" value="1"/>
</dbReference>
<protein>
    <submittedName>
        <fullName evidence="6">Pentatricopeptide repeat-containing protein At3g13880</fullName>
    </submittedName>
</protein>
<dbReference type="GeneID" id="125422785"/>
<keyword evidence="5" id="KW-1185">Reference proteome</keyword>
<dbReference type="InterPro" id="IPR046960">
    <property type="entry name" value="PPR_At4g14850-like_plant"/>
</dbReference>
<evidence type="ECO:0000313" key="5">
    <source>
        <dbReference type="Proteomes" id="UP001652623"/>
    </source>
</evidence>
<evidence type="ECO:0000256" key="3">
    <source>
        <dbReference type="PROSITE-ProRule" id="PRU00708"/>
    </source>
</evidence>
<dbReference type="Pfam" id="PF20431">
    <property type="entry name" value="E_motif"/>
    <property type="match status" value="1"/>
</dbReference>
<dbReference type="InterPro" id="IPR002885">
    <property type="entry name" value="PPR_rpt"/>
</dbReference>
<dbReference type="InterPro" id="IPR032867">
    <property type="entry name" value="DYW_dom"/>
</dbReference>
<evidence type="ECO:0000256" key="1">
    <source>
        <dbReference type="ARBA" id="ARBA00006643"/>
    </source>
</evidence>
<dbReference type="PANTHER" id="PTHR47926:SF381">
    <property type="entry name" value="DYW DOMAIN-CONTAINING PROTEIN"/>
    <property type="match status" value="1"/>
</dbReference>
<proteinExistence type="inferred from homology"/>
<sequence>MMLEKTKAKTPNILFNNPIEFIDPVIFRTQPKNSSTSLPRIITPSSNYSDPRPSFLNLDSVTYTRLFQFSTKTGFLNHGKLAHAHMVKTNHRPCVFLLNNLLYMYCKCDELDTARKLLDRMPKRNVVSYNSLISGYTKMGSFDNVMSLFNEGRVAGLKLDKFTYAGALSVCGQTGEIEVGKLIHGLIVVGGLASQIFLTNALIDMYSKCGNVDRARLLFENFDQLDGVSWNSMISGYVQSGAIKEMLSLLVKMHQDGLSLTTYTLGSVLKACSAKLDNSEPYGKMLHSCIVKLGFDLDFVVCTALLDMYAKTGELNDAVQIFKIVPNRNVVMYNAMISALLLDEAISSQHANEAFNLLRKMQMEGMKPSKFTFASMLKACNAVEAFEYGKQIQGQICKNNLQEDEFIGSALIDLYSSFGSIEDGRRCFNLLPKLDIVSWTSMIVGYVQNGKFESAFTLFYELLAAGSKPDEFLISSMLSACADLAAARSGEQIQGFAIKNGIEKFTMVQNSQICMYAKSGDIDSANLTFKQIESPDVVSWSVMICSHAQHGCARQALELFESMEDCGITPNHITFIGVLTACSHGGLVKEGLRYLERMKKDYGMTCSVKHCTCVVDLLGRAGQLVDAENFILTSDFKDNPVMWRALLSACRIYKDSTIAKRIADRVIELEPHAAASYVLLYNTYTDAGIDLPATEIRELMKDRGVKKEPGLSWIEVGSKVHTFVVGDKSHPMNELIYARLEAMLAKIKTNEGLFSNTESGQKDNKLVNNHSEKLAVTFGIISLPKSAPVRVMKNLRVCSDCHTTMKLFSKLERREIILRDPFRFHHFKEGDCSCRDYW</sequence>
<evidence type="ECO:0000259" key="4">
    <source>
        <dbReference type="Pfam" id="PF14432"/>
    </source>
</evidence>
<evidence type="ECO:0000313" key="6">
    <source>
        <dbReference type="RefSeq" id="XP_048330910.2"/>
    </source>
</evidence>
<feature type="repeat" description="PPR" evidence="3">
    <location>
        <begin position="536"/>
        <end position="570"/>
    </location>
</feature>
<dbReference type="RefSeq" id="XP_048330910.2">
    <property type="nucleotide sequence ID" value="XM_048474953.2"/>
</dbReference>
<gene>
    <name evidence="6" type="primary">LOC125422785</name>
</gene>
<dbReference type="NCBIfam" id="TIGR00756">
    <property type="entry name" value="PPR"/>
    <property type="match status" value="4"/>
</dbReference>
<dbReference type="Pfam" id="PF13041">
    <property type="entry name" value="PPR_2"/>
    <property type="match status" value="5"/>
</dbReference>
<dbReference type="InterPro" id="IPR011990">
    <property type="entry name" value="TPR-like_helical_dom_sf"/>
</dbReference>
<feature type="repeat" description="PPR" evidence="3">
    <location>
        <begin position="125"/>
        <end position="159"/>
    </location>
</feature>
<dbReference type="Pfam" id="PF14432">
    <property type="entry name" value="DYW_deaminase"/>
    <property type="match status" value="1"/>
</dbReference>
<keyword evidence="2" id="KW-0677">Repeat</keyword>
<organism evidence="5 6">
    <name type="scientific">Ziziphus jujuba</name>
    <name type="common">Chinese jujube</name>
    <name type="synonym">Ziziphus sativa</name>
    <dbReference type="NCBI Taxonomy" id="326968"/>
    <lineage>
        <taxon>Eukaryota</taxon>
        <taxon>Viridiplantae</taxon>
        <taxon>Streptophyta</taxon>
        <taxon>Embryophyta</taxon>
        <taxon>Tracheophyta</taxon>
        <taxon>Spermatophyta</taxon>
        <taxon>Magnoliopsida</taxon>
        <taxon>eudicotyledons</taxon>
        <taxon>Gunneridae</taxon>
        <taxon>Pentapetalae</taxon>
        <taxon>rosids</taxon>
        <taxon>fabids</taxon>
        <taxon>Rosales</taxon>
        <taxon>Rhamnaceae</taxon>
        <taxon>Paliureae</taxon>
        <taxon>Ziziphus</taxon>
    </lineage>
</organism>
<dbReference type="InterPro" id="IPR046849">
    <property type="entry name" value="E2_motif"/>
</dbReference>
<dbReference type="Pfam" id="PF01535">
    <property type="entry name" value="PPR"/>
    <property type="match status" value="2"/>
</dbReference>
<dbReference type="Gene3D" id="1.25.40.10">
    <property type="entry name" value="Tetratricopeptide repeat domain"/>
    <property type="match status" value="5"/>
</dbReference>
<reference evidence="5" key="1">
    <citation type="submission" date="2025-05" db="UniProtKB">
        <authorList>
            <consortium name="RefSeq"/>
        </authorList>
    </citation>
    <scope>NUCLEOTIDE SEQUENCE [LARGE SCALE GENOMIC DNA]</scope>
</reference>
<name>A0ABM3IL70_ZIZJJ</name>
<feature type="repeat" description="PPR" evidence="3">
    <location>
        <begin position="298"/>
        <end position="332"/>
    </location>
</feature>
<accession>A0ABM3IL70</accession>
<dbReference type="Proteomes" id="UP001652623">
    <property type="component" value="Chromosome 2"/>
</dbReference>
<dbReference type="InterPro" id="IPR046848">
    <property type="entry name" value="E_motif"/>
</dbReference>
<feature type="repeat" description="PPR" evidence="3">
    <location>
        <begin position="435"/>
        <end position="469"/>
    </location>
</feature>
<comment type="similarity">
    <text evidence="1">Belongs to the PPR family. PCMP-H subfamily.</text>
</comment>
<reference evidence="6" key="2">
    <citation type="submission" date="2025-08" db="UniProtKB">
        <authorList>
            <consortium name="RefSeq"/>
        </authorList>
    </citation>
    <scope>IDENTIFICATION</scope>
    <source>
        <tissue evidence="6">Seedling</tissue>
    </source>
</reference>
<feature type="repeat" description="PPR" evidence="3">
    <location>
        <begin position="226"/>
        <end position="260"/>
    </location>
</feature>
<dbReference type="PROSITE" id="PS51375">
    <property type="entry name" value="PPR"/>
    <property type="match status" value="5"/>
</dbReference>
<dbReference type="Pfam" id="PF20430">
    <property type="entry name" value="Eplus_motif"/>
    <property type="match status" value="1"/>
</dbReference>
<evidence type="ECO:0000256" key="2">
    <source>
        <dbReference type="ARBA" id="ARBA00022737"/>
    </source>
</evidence>
<feature type="domain" description="DYW" evidence="4">
    <location>
        <begin position="761"/>
        <end position="838"/>
    </location>
</feature>